<evidence type="ECO:0000256" key="1">
    <source>
        <dbReference type="ARBA" id="ARBA00022574"/>
    </source>
</evidence>
<dbReference type="PANTHER" id="PTHR19848:SF8">
    <property type="entry name" value="F-BOX AND WD REPEAT DOMAIN CONTAINING 7"/>
    <property type="match status" value="1"/>
</dbReference>
<accession>A0A7W9S0V8</accession>
<dbReference type="Gene3D" id="2.130.10.10">
    <property type="entry name" value="YVTN repeat-like/Quinoprotein amine dehydrogenase"/>
    <property type="match status" value="2"/>
</dbReference>
<gene>
    <name evidence="4" type="ORF">HNR59_001397</name>
</gene>
<dbReference type="PANTHER" id="PTHR19848">
    <property type="entry name" value="WD40 REPEAT PROTEIN"/>
    <property type="match status" value="1"/>
</dbReference>
<dbReference type="EMBL" id="JACHEU010000001">
    <property type="protein sequence ID" value="MBB6012052.1"/>
    <property type="molecule type" value="Genomic_DNA"/>
</dbReference>
<dbReference type="RefSeq" id="WP_183827825.1">
    <property type="nucleotide sequence ID" value="NZ_JACHEU010000001.1"/>
</dbReference>
<dbReference type="Pfam" id="PF00400">
    <property type="entry name" value="WD40"/>
    <property type="match status" value="1"/>
</dbReference>
<dbReference type="InterPro" id="IPR015943">
    <property type="entry name" value="WD40/YVTN_repeat-like_dom_sf"/>
</dbReference>
<keyword evidence="1" id="KW-0853">WD repeat</keyword>
<evidence type="ECO:0000256" key="2">
    <source>
        <dbReference type="ARBA" id="ARBA00022737"/>
    </source>
</evidence>
<dbReference type="Proteomes" id="UP000533306">
    <property type="component" value="Unassembled WGS sequence"/>
</dbReference>
<dbReference type="InterPro" id="IPR024977">
    <property type="entry name" value="Apc4-like_WD40_dom"/>
</dbReference>
<name>A0A7W9S0V8_9HYPH</name>
<evidence type="ECO:0000313" key="5">
    <source>
        <dbReference type="Proteomes" id="UP000533306"/>
    </source>
</evidence>
<feature type="domain" description="Anaphase-promoting complex subunit 4-like WD40" evidence="3">
    <location>
        <begin position="261"/>
        <end position="322"/>
    </location>
</feature>
<evidence type="ECO:0000313" key="4">
    <source>
        <dbReference type="EMBL" id="MBB6012052.1"/>
    </source>
</evidence>
<dbReference type="SMART" id="SM00320">
    <property type="entry name" value="WD40"/>
    <property type="match status" value="6"/>
</dbReference>
<comment type="caution">
    <text evidence="4">The sequence shown here is derived from an EMBL/GenBank/DDBJ whole genome shotgun (WGS) entry which is preliminary data.</text>
</comment>
<reference evidence="4 5" key="1">
    <citation type="submission" date="2020-08" db="EMBL/GenBank/DDBJ databases">
        <title>Genomic Encyclopedia of Type Strains, Phase IV (KMG-IV): sequencing the most valuable type-strain genomes for metagenomic binning, comparative biology and taxonomic classification.</title>
        <authorList>
            <person name="Goeker M."/>
        </authorList>
    </citation>
    <scope>NUCLEOTIDE SEQUENCE [LARGE SCALE GENOMIC DNA]</scope>
    <source>
        <strain evidence="4 5">DSM 11099</strain>
    </source>
</reference>
<keyword evidence="2" id="KW-0677">Repeat</keyword>
<organism evidence="4 5">
    <name type="scientific">Aquamicrobium lusatiense</name>
    <dbReference type="NCBI Taxonomy" id="89772"/>
    <lineage>
        <taxon>Bacteria</taxon>
        <taxon>Pseudomonadati</taxon>
        <taxon>Pseudomonadota</taxon>
        <taxon>Alphaproteobacteria</taxon>
        <taxon>Hyphomicrobiales</taxon>
        <taxon>Phyllobacteriaceae</taxon>
        <taxon>Aquamicrobium</taxon>
    </lineage>
</organism>
<evidence type="ECO:0000259" key="3">
    <source>
        <dbReference type="Pfam" id="PF12894"/>
    </source>
</evidence>
<dbReference type="InterPro" id="IPR011047">
    <property type="entry name" value="Quinoprotein_ADH-like_sf"/>
</dbReference>
<protein>
    <submittedName>
        <fullName evidence="4">WD40 repeat protein</fullName>
    </submittedName>
</protein>
<dbReference type="SUPFAM" id="SSF50998">
    <property type="entry name" value="Quinoprotein alcohol dehydrogenase-like"/>
    <property type="match status" value="1"/>
</dbReference>
<proteinExistence type="predicted"/>
<dbReference type="Pfam" id="PF12894">
    <property type="entry name" value="ANAPC4_WD40"/>
    <property type="match status" value="1"/>
</dbReference>
<sequence length="324" mass="33891">MPTVAPLDLEGHCVAAVFLGNVPHFALADGSIHRLDEGHKTAQANDGLLCAFYDAASDRLITGGEDGKVFAVKAGGAIEELAEAGRKWITSVAAGPQGAIAYASGRNAFVRFADGKVKEFSHPRSVEGIAFAPKGMRIGVARYNGATLHFPAAEGKPTELEWAGAHTGITFSPDGNFLVTTMQENALHGWKLADGKHMRMSGYPAKVKSLSWSPKGRWLASSGAPAAIVWPFQGKDGPMGKAPLELGTRGNSTVTCVSCHPSEDVAAIGYDDGMILAARFADGKEVLLRRGGKGAITSMAWDGDERRIAFASAAGDCGIIDIAG</sequence>
<dbReference type="InterPro" id="IPR001680">
    <property type="entry name" value="WD40_rpt"/>
</dbReference>
<keyword evidence="5" id="KW-1185">Reference proteome</keyword>
<dbReference type="AlphaFoldDB" id="A0A7W9S0V8"/>